<feature type="transmembrane region" description="Helical" evidence="1">
    <location>
        <begin position="197"/>
        <end position="218"/>
    </location>
</feature>
<accession>A0A8H4UKC1</accession>
<proteinExistence type="predicted"/>
<evidence type="ECO:0000313" key="2">
    <source>
        <dbReference type="EMBL" id="KAF4978226.1"/>
    </source>
</evidence>
<evidence type="ECO:0000256" key="1">
    <source>
        <dbReference type="SAM" id="Phobius"/>
    </source>
</evidence>
<keyword evidence="1" id="KW-0812">Transmembrane</keyword>
<feature type="transmembrane region" description="Helical" evidence="1">
    <location>
        <begin position="155"/>
        <end position="177"/>
    </location>
</feature>
<reference evidence="2" key="2">
    <citation type="submission" date="2020-05" db="EMBL/GenBank/DDBJ databases">
        <authorList>
            <person name="Kim H.-S."/>
            <person name="Proctor R.H."/>
            <person name="Brown D.W."/>
        </authorList>
    </citation>
    <scope>NUCLEOTIDE SEQUENCE</scope>
    <source>
        <strain evidence="2">NRRL 22465</strain>
    </source>
</reference>
<keyword evidence="3" id="KW-1185">Reference proteome</keyword>
<comment type="caution">
    <text evidence="2">The sequence shown here is derived from an EMBL/GenBank/DDBJ whole genome shotgun (WGS) entry which is preliminary data.</text>
</comment>
<dbReference type="Proteomes" id="UP000635477">
    <property type="component" value="Unassembled WGS sequence"/>
</dbReference>
<dbReference type="OrthoDB" id="3009728at2759"/>
<dbReference type="AlphaFoldDB" id="A0A8H4UKC1"/>
<organism evidence="2 3">
    <name type="scientific">Fusarium zealandicum</name>
    <dbReference type="NCBI Taxonomy" id="1053134"/>
    <lineage>
        <taxon>Eukaryota</taxon>
        <taxon>Fungi</taxon>
        <taxon>Dikarya</taxon>
        <taxon>Ascomycota</taxon>
        <taxon>Pezizomycotina</taxon>
        <taxon>Sordariomycetes</taxon>
        <taxon>Hypocreomycetidae</taxon>
        <taxon>Hypocreales</taxon>
        <taxon>Nectriaceae</taxon>
        <taxon>Fusarium</taxon>
        <taxon>Fusarium staphyleae species complex</taxon>
    </lineage>
</organism>
<name>A0A8H4UKC1_9HYPO</name>
<feature type="transmembrane region" description="Helical" evidence="1">
    <location>
        <begin position="340"/>
        <end position="358"/>
    </location>
</feature>
<feature type="transmembrane region" description="Helical" evidence="1">
    <location>
        <begin position="307"/>
        <end position="334"/>
    </location>
</feature>
<protein>
    <submittedName>
        <fullName evidence="2">Uncharacterized protein</fullName>
    </submittedName>
</protein>
<dbReference type="EMBL" id="JABEYC010000385">
    <property type="protein sequence ID" value="KAF4978226.1"/>
    <property type="molecule type" value="Genomic_DNA"/>
</dbReference>
<gene>
    <name evidence="2" type="ORF">FZEAL_5331</name>
</gene>
<keyword evidence="1" id="KW-1133">Transmembrane helix</keyword>
<reference evidence="2" key="1">
    <citation type="journal article" date="2020" name="BMC Genomics">
        <title>Correction to: Identification and distribution of gene clusters required for synthesis of sphingolipid metabolism inhibitors in diverse species of the filamentous fungus Fusarium.</title>
        <authorList>
            <person name="Kim H.S."/>
            <person name="Lohmar J.M."/>
            <person name="Busman M."/>
            <person name="Brown D.W."/>
            <person name="Naumann T.A."/>
            <person name="Divon H.H."/>
            <person name="Lysoe E."/>
            <person name="Uhlig S."/>
            <person name="Proctor R.H."/>
        </authorList>
    </citation>
    <scope>NUCLEOTIDE SEQUENCE</scope>
    <source>
        <strain evidence="2">NRRL 22465</strain>
    </source>
</reference>
<keyword evidence="1" id="KW-0472">Membrane</keyword>
<sequence>MASASTRQFDHWYPQYGDRYSNIVRINCSDEYHNYKAGNKSAVAVNWQGGAGKYTVLTQPLVECILEHTSEFLKGCMTGAQVVLGVMPTIIALLGPSHDEIAMLSNVGRRPLLAAGIALASPSAYFGRPLEYSDPTKILSHEKNRRKQWRPRKPLAKLGVSFVEYVFVGAACCNVINNTLQVNDWAISSFASDLDFLPLLWLAIGLFLHIFSGVVFRLRLQGWRVRVKNASGDGSEAQHRDDRMLKNKYQRSARGGKSVGGLAKGFLSWVRNTWPRVQGIILLTEFTPCAADGFVVHMETFRETRSFLVATWSQSTLTIIHVVFGTLVFAGMLFVGIKDALSIICRYIAGVVVCRIILMYELAGLRESWGTLDGKDVPRFGDED</sequence>
<evidence type="ECO:0000313" key="3">
    <source>
        <dbReference type="Proteomes" id="UP000635477"/>
    </source>
</evidence>